<feature type="domain" description="ABC transporter" evidence="7">
    <location>
        <begin position="307"/>
        <end position="557"/>
    </location>
</feature>
<dbReference type="FunFam" id="3.40.50.300:FF:000016">
    <property type="entry name" value="Oligopeptide ABC transporter ATP-binding component"/>
    <property type="match status" value="2"/>
</dbReference>
<proteinExistence type="inferred from homology"/>
<keyword evidence="8" id="KW-0614">Plasmid</keyword>
<dbReference type="Pfam" id="PF08352">
    <property type="entry name" value="oligo_HPY"/>
    <property type="match status" value="2"/>
</dbReference>
<dbReference type="GO" id="GO:0015833">
    <property type="term" value="P:peptide transport"/>
    <property type="evidence" value="ECO:0007669"/>
    <property type="project" value="InterPro"/>
</dbReference>
<keyword evidence="5" id="KW-0067">ATP-binding</keyword>
<dbReference type="Gene3D" id="3.40.50.300">
    <property type="entry name" value="P-loop containing nucleotide triphosphate hydrolases"/>
    <property type="match status" value="2"/>
</dbReference>
<evidence type="ECO:0000256" key="2">
    <source>
        <dbReference type="ARBA" id="ARBA00005417"/>
    </source>
</evidence>
<dbReference type="PROSITE" id="PS50893">
    <property type="entry name" value="ABC_TRANSPORTER_2"/>
    <property type="match status" value="2"/>
</dbReference>
<dbReference type="InterPro" id="IPR027417">
    <property type="entry name" value="P-loop_NTPase"/>
</dbReference>
<sequence>MRGGRMLEVKNLSIAFKTGTGLRSAVRNMDFTIRPGEILGLVGESGSGKTITSLAVMGLLPPNAAVTGGEVLVDGVDILKLSSAELRRLRGSHIAMIFQDPIASLDPNLHCGDQIVEAILLHEPIGRGNARRKARELLEKVLIPDPDPAMRSYPNELSGGQCQRIMIAMAVACRPHIIIADEPTTALDVTVQKQVLELLRELNADVGAAILLITHDLGVIYEVADRVVVMYAGDKMEEATTADLFSRPQSDYSRALIDSMPSLGGDAERLPVIERDSTGKARSVRPEPRRRPASSGPIPIEADRPLLEIRDLCKSYWLKPSPLAMPVEMRAVDRVSLSVAAAIQTLGLVGESGCGKSTLSRAVIRLFKPDSGKILFKGKDIAGLSDRDMLPFRREIAMVFQNPYGSLNPRQTVAQLVEAPMVIFANGDASERQARVRTLLEAVGLPATAAQKYPHEFSGGQRQRIAIARALALNPSLVICDEAVSALDVSVQAQVLNLLKDLQAEFDLTYLFISHDLSVVKYVSDTVAVMRKGRIVESGETSAVFSDPQDAYTRMLLEAVPTVGSTLGGKEGA</sequence>
<dbReference type="NCBIfam" id="NF007739">
    <property type="entry name" value="PRK10419.1"/>
    <property type="match status" value="2"/>
</dbReference>
<keyword evidence="3" id="KW-0813">Transport</keyword>
<dbReference type="PANTHER" id="PTHR43776:SF7">
    <property type="entry name" value="D,D-DIPEPTIDE TRANSPORT ATP-BINDING PROTEIN DDPF-RELATED"/>
    <property type="match status" value="1"/>
</dbReference>
<dbReference type="GO" id="GO:0055085">
    <property type="term" value="P:transmembrane transport"/>
    <property type="evidence" value="ECO:0007669"/>
    <property type="project" value="UniProtKB-ARBA"/>
</dbReference>
<evidence type="ECO:0000256" key="4">
    <source>
        <dbReference type="ARBA" id="ARBA00022741"/>
    </source>
</evidence>
<dbReference type="CDD" id="cd03257">
    <property type="entry name" value="ABC_NikE_OppD_transporters"/>
    <property type="match status" value="2"/>
</dbReference>
<feature type="domain" description="ABC transporter" evidence="7">
    <location>
        <begin position="7"/>
        <end position="257"/>
    </location>
</feature>
<dbReference type="InterPro" id="IPR050319">
    <property type="entry name" value="ABC_transp_ATP-bind"/>
</dbReference>
<dbReference type="InterPro" id="IPR013563">
    <property type="entry name" value="Oligopep_ABC_C"/>
</dbReference>
<evidence type="ECO:0000313" key="8">
    <source>
        <dbReference type="EMBL" id="AAK08618.1"/>
    </source>
</evidence>
<reference evidence="8" key="1">
    <citation type="journal article" date="2000" name="Mol. Plant Microbe Interact.">
        <title>A second T-region of the soybean-supervirulent chrysopine-type Ti plasmid pTiChry5, and construction of a fully disarmed vir helper plasmid.</title>
        <authorList>
            <person name="Palanichelvam K."/>
            <person name="Oger P."/>
            <person name="Clough S.J."/>
            <person name="Cha C."/>
            <person name="Bent A.F."/>
            <person name="Farrand S.K."/>
        </authorList>
    </citation>
    <scope>NUCLEOTIDE SEQUENCE</scope>
    <source>
        <strain evidence="8">Chry5</strain>
        <plasmid evidence="8">pTiChry5</plasmid>
    </source>
</reference>
<name>Q9ADX9_AGRTU</name>
<dbReference type="InterPro" id="IPR003439">
    <property type="entry name" value="ABC_transporter-like_ATP-bd"/>
</dbReference>
<feature type="compositionally biased region" description="Basic and acidic residues" evidence="6">
    <location>
        <begin position="269"/>
        <end position="290"/>
    </location>
</feature>
<geneLocation type="plasmid" evidence="8">
    <name>pTiChry5</name>
</geneLocation>
<dbReference type="SMART" id="SM00382">
    <property type="entry name" value="AAA"/>
    <property type="match status" value="2"/>
</dbReference>
<dbReference type="Pfam" id="PF00005">
    <property type="entry name" value="ABC_tran"/>
    <property type="match status" value="2"/>
</dbReference>
<gene>
    <name evidence="8" type="primary">dfpD</name>
</gene>
<organism evidence="8">
    <name type="scientific">Agrobacterium tumefaciens</name>
    <dbReference type="NCBI Taxonomy" id="358"/>
    <lineage>
        <taxon>Bacteria</taxon>
        <taxon>Pseudomonadati</taxon>
        <taxon>Pseudomonadota</taxon>
        <taxon>Alphaproteobacteria</taxon>
        <taxon>Hyphomicrobiales</taxon>
        <taxon>Rhizobiaceae</taxon>
        <taxon>Rhizobium/Agrobacterium group</taxon>
        <taxon>Agrobacterium</taxon>
        <taxon>Agrobacterium tumefaciens complex</taxon>
    </lineage>
</organism>
<evidence type="ECO:0000256" key="3">
    <source>
        <dbReference type="ARBA" id="ARBA00022448"/>
    </source>
</evidence>
<dbReference type="PANTHER" id="PTHR43776">
    <property type="entry name" value="TRANSPORT ATP-BINDING PROTEIN"/>
    <property type="match status" value="1"/>
</dbReference>
<dbReference type="EMBL" id="AF065242">
    <property type="protein sequence ID" value="AAK08618.1"/>
    <property type="molecule type" value="Genomic_DNA"/>
</dbReference>
<evidence type="ECO:0000256" key="5">
    <source>
        <dbReference type="ARBA" id="ARBA00022840"/>
    </source>
</evidence>
<protein>
    <submittedName>
        <fullName evidence="8">DfpD</fullName>
    </submittedName>
</protein>
<keyword evidence="4" id="KW-0547">Nucleotide-binding</keyword>
<evidence type="ECO:0000256" key="1">
    <source>
        <dbReference type="ARBA" id="ARBA00004417"/>
    </source>
</evidence>
<evidence type="ECO:0000259" key="7">
    <source>
        <dbReference type="PROSITE" id="PS50893"/>
    </source>
</evidence>
<reference evidence="8" key="2">
    <citation type="submission" date="2000-01" db="EMBL/GenBank/DDBJ databases">
        <title>Complete sequence of the right T-DNA and the amadori opines catabolic locus of the chrysopine-type Ti plasmid pTiChry5.</title>
        <authorList>
            <person name="Oger P.M."/>
        </authorList>
    </citation>
    <scope>NUCLEOTIDE SEQUENCE</scope>
    <source>
        <strain evidence="8">Chry5</strain>
        <plasmid evidence="8">pTiChry5</plasmid>
    </source>
</reference>
<feature type="region of interest" description="Disordered" evidence="6">
    <location>
        <begin position="269"/>
        <end position="299"/>
    </location>
</feature>
<accession>Q9ADX9</accession>
<dbReference type="NCBIfam" id="NF008453">
    <property type="entry name" value="PRK11308.1"/>
    <property type="match status" value="2"/>
</dbReference>
<dbReference type="SUPFAM" id="SSF52540">
    <property type="entry name" value="P-loop containing nucleoside triphosphate hydrolases"/>
    <property type="match status" value="2"/>
</dbReference>
<dbReference type="InterPro" id="IPR003593">
    <property type="entry name" value="AAA+_ATPase"/>
</dbReference>
<dbReference type="AlphaFoldDB" id="Q9ADX9"/>
<comment type="similarity">
    <text evidence="2">Belongs to the ABC transporter superfamily.</text>
</comment>
<dbReference type="PROSITE" id="PS00211">
    <property type="entry name" value="ABC_TRANSPORTER_1"/>
    <property type="match status" value="2"/>
</dbReference>
<evidence type="ECO:0000256" key="6">
    <source>
        <dbReference type="SAM" id="MobiDB-lite"/>
    </source>
</evidence>
<dbReference type="GO" id="GO:0005524">
    <property type="term" value="F:ATP binding"/>
    <property type="evidence" value="ECO:0007669"/>
    <property type="project" value="UniProtKB-KW"/>
</dbReference>
<dbReference type="GO" id="GO:0005886">
    <property type="term" value="C:plasma membrane"/>
    <property type="evidence" value="ECO:0007669"/>
    <property type="project" value="UniProtKB-SubCell"/>
</dbReference>
<dbReference type="GO" id="GO:0016887">
    <property type="term" value="F:ATP hydrolysis activity"/>
    <property type="evidence" value="ECO:0007669"/>
    <property type="project" value="InterPro"/>
</dbReference>
<comment type="subcellular location">
    <subcellularLocation>
        <location evidence="1">Cell inner membrane</location>
        <topology evidence="1">Peripheral membrane protein</topology>
    </subcellularLocation>
</comment>
<dbReference type="InterPro" id="IPR017871">
    <property type="entry name" value="ABC_transporter-like_CS"/>
</dbReference>